<gene>
    <name evidence="2" type="ORF">WA026_020749</name>
</gene>
<organism evidence="2 3">
    <name type="scientific">Henosepilachna vigintioctopunctata</name>
    <dbReference type="NCBI Taxonomy" id="420089"/>
    <lineage>
        <taxon>Eukaryota</taxon>
        <taxon>Metazoa</taxon>
        <taxon>Ecdysozoa</taxon>
        <taxon>Arthropoda</taxon>
        <taxon>Hexapoda</taxon>
        <taxon>Insecta</taxon>
        <taxon>Pterygota</taxon>
        <taxon>Neoptera</taxon>
        <taxon>Endopterygota</taxon>
        <taxon>Coleoptera</taxon>
        <taxon>Polyphaga</taxon>
        <taxon>Cucujiformia</taxon>
        <taxon>Coccinelloidea</taxon>
        <taxon>Coccinellidae</taxon>
        <taxon>Epilachninae</taxon>
        <taxon>Epilachnini</taxon>
        <taxon>Henosepilachna</taxon>
    </lineage>
</organism>
<name>A0AAW1UBQ2_9CUCU</name>
<proteinExistence type="predicted"/>
<accession>A0AAW1UBQ2</accession>
<feature type="signal peptide" evidence="1">
    <location>
        <begin position="1"/>
        <end position="20"/>
    </location>
</feature>
<feature type="chain" id="PRO_5043632098" evidence="1">
    <location>
        <begin position="21"/>
        <end position="111"/>
    </location>
</feature>
<dbReference type="EMBL" id="JARQZJ010000045">
    <property type="protein sequence ID" value="KAK9878106.1"/>
    <property type="molecule type" value="Genomic_DNA"/>
</dbReference>
<keyword evidence="1" id="KW-0732">Signal</keyword>
<sequence>MFHKLGICLFIILLSEYVLTAPHSPPQTQQELIKDIAEFLKEDKEISVALKNIDLDHFRNRNRRDAVDDGLMEVENVSSTQDTPQEGFFDKAAKFIMQVLQRFLKWLNTDN</sequence>
<keyword evidence="3" id="KW-1185">Reference proteome</keyword>
<evidence type="ECO:0000313" key="2">
    <source>
        <dbReference type="EMBL" id="KAK9878106.1"/>
    </source>
</evidence>
<evidence type="ECO:0000256" key="1">
    <source>
        <dbReference type="SAM" id="SignalP"/>
    </source>
</evidence>
<comment type="caution">
    <text evidence="2">The sequence shown here is derived from an EMBL/GenBank/DDBJ whole genome shotgun (WGS) entry which is preliminary data.</text>
</comment>
<evidence type="ECO:0000313" key="3">
    <source>
        <dbReference type="Proteomes" id="UP001431783"/>
    </source>
</evidence>
<reference evidence="2 3" key="1">
    <citation type="submission" date="2023-03" db="EMBL/GenBank/DDBJ databases">
        <title>Genome insight into feeding habits of ladybird beetles.</title>
        <authorList>
            <person name="Li H.-S."/>
            <person name="Huang Y.-H."/>
            <person name="Pang H."/>
        </authorList>
    </citation>
    <scope>NUCLEOTIDE SEQUENCE [LARGE SCALE GENOMIC DNA]</scope>
    <source>
        <strain evidence="2">SYSU_2023b</strain>
        <tissue evidence="2">Whole body</tissue>
    </source>
</reference>
<dbReference type="Proteomes" id="UP001431783">
    <property type="component" value="Unassembled WGS sequence"/>
</dbReference>
<protein>
    <submittedName>
        <fullName evidence="2">Uncharacterized protein</fullName>
    </submittedName>
</protein>
<dbReference type="AlphaFoldDB" id="A0AAW1UBQ2"/>